<reference evidence="1 2" key="1">
    <citation type="submission" date="2019-06" db="EMBL/GenBank/DDBJ databases">
        <title>Pseudomonas bimorpha sp. nov. isolated from bovine raw milk and skim milk concentrate.</title>
        <authorList>
            <person name="Hofmann K."/>
            <person name="Huptas C."/>
            <person name="Doll E."/>
            <person name="Scherer S."/>
            <person name="Wenning M."/>
        </authorList>
    </citation>
    <scope>NUCLEOTIDE SEQUENCE [LARGE SCALE GENOMIC DNA]</scope>
    <source>
        <strain evidence="1 2">DSM 108990</strain>
    </source>
</reference>
<name>A0A5C5PZ65_9PSED</name>
<dbReference type="Proteomes" id="UP000317901">
    <property type="component" value="Unassembled WGS sequence"/>
</dbReference>
<sequence length="243" mass="27979">MPAIKQEYRAQVQSFIKAIDYANNVSEDTDFKMSKIKEEAFLPRWLTTLVSEEVRAQGKNAPDVLNFGSPVFINTVIQKDGEDYYGFDMCNDYTFKDHAPMTINALTKTVDNYIALRNHCVNKGETLLDLDNTFKQWYGKVKGLMLPDPESQLVNNFNEKGIAIKSLEDLQKLKGDDFIKFRELDMPNTWIALNPHVKGCRNDFVVPNRFADFENSFSKRVMDVFAEPVMAEQKKPDKPKLKM</sequence>
<protein>
    <submittedName>
        <fullName evidence="1">Uncharacterized protein</fullName>
    </submittedName>
</protein>
<evidence type="ECO:0000313" key="2">
    <source>
        <dbReference type="Proteomes" id="UP000317901"/>
    </source>
</evidence>
<proteinExistence type="predicted"/>
<dbReference type="AlphaFoldDB" id="A0A5C5PZ65"/>
<comment type="caution">
    <text evidence="1">The sequence shown here is derived from an EMBL/GenBank/DDBJ whole genome shotgun (WGS) entry which is preliminary data.</text>
</comment>
<dbReference type="EMBL" id="VFIP01000012">
    <property type="protein sequence ID" value="TWR96351.1"/>
    <property type="molecule type" value="Genomic_DNA"/>
</dbReference>
<evidence type="ECO:0000313" key="1">
    <source>
        <dbReference type="EMBL" id="TWR96351.1"/>
    </source>
</evidence>
<dbReference type="OrthoDB" id="6914271at2"/>
<organism evidence="1 2">
    <name type="scientific">Pseudomonas saxonica</name>
    <dbReference type="NCBI Taxonomy" id="2600598"/>
    <lineage>
        <taxon>Bacteria</taxon>
        <taxon>Pseudomonadati</taxon>
        <taxon>Pseudomonadota</taxon>
        <taxon>Gammaproteobacteria</taxon>
        <taxon>Pseudomonadales</taxon>
        <taxon>Pseudomonadaceae</taxon>
        <taxon>Pseudomonas</taxon>
    </lineage>
</organism>
<accession>A0A5C5PZ65</accession>
<gene>
    <name evidence="1" type="ORF">FJD37_08475</name>
</gene>